<evidence type="ECO:0000313" key="3">
    <source>
        <dbReference type="Proteomes" id="UP001500689"/>
    </source>
</evidence>
<sequence>MIKLIAAVVFALSAWLAWGAGSLHQKDPAHYTTSPMLALGAIALISLLVLFFGKSGSKSKSKARS</sequence>
<accession>A0ABP6WPS7</accession>
<name>A0ABP6WPS7_9PSEU</name>
<reference evidence="3" key="1">
    <citation type="journal article" date="2019" name="Int. J. Syst. Evol. Microbiol.">
        <title>The Global Catalogue of Microorganisms (GCM) 10K type strain sequencing project: providing services to taxonomists for standard genome sequencing and annotation.</title>
        <authorList>
            <consortium name="The Broad Institute Genomics Platform"/>
            <consortium name="The Broad Institute Genome Sequencing Center for Infectious Disease"/>
            <person name="Wu L."/>
            <person name="Ma J."/>
        </authorList>
    </citation>
    <scope>NUCLEOTIDE SEQUENCE [LARGE SCALE GENOMIC DNA]</scope>
    <source>
        <strain evidence="3">JCM 16898</strain>
    </source>
</reference>
<evidence type="ECO:0000313" key="2">
    <source>
        <dbReference type="EMBL" id="GAA3554364.1"/>
    </source>
</evidence>
<keyword evidence="3" id="KW-1185">Reference proteome</keyword>
<comment type="caution">
    <text evidence="2">The sequence shown here is derived from an EMBL/GenBank/DDBJ whole genome shotgun (WGS) entry which is preliminary data.</text>
</comment>
<evidence type="ECO:0000256" key="1">
    <source>
        <dbReference type="SAM" id="Phobius"/>
    </source>
</evidence>
<keyword evidence="1" id="KW-0472">Membrane</keyword>
<keyword evidence="1" id="KW-0812">Transmembrane</keyword>
<protein>
    <submittedName>
        <fullName evidence="2">Uncharacterized protein</fullName>
    </submittedName>
</protein>
<gene>
    <name evidence="2" type="ORF">GCM10022222_42530</name>
</gene>
<feature type="transmembrane region" description="Helical" evidence="1">
    <location>
        <begin position="35"/>
        <end position="53"/>
    </location>
</feature>
<keyword evidence="1" id="KW-1133">Transmembrane helix</keyword>
<dbReference type="EMBL" id="BAAAZN010000008">
    <property type="protein sequence ID" value="GAA3554364.1"/>
    <property type="molecule type" value="Genomic_DNA"/>
</dbReference>
<proteinExistence type="predicted"/>
<organism evidence="2 3">
    <name type="scientific">Amycolatopsis ultiminotia</name>
    <dbReference type="NCBI Taxonomy" id="543629"/>
    <lineage>
        <taxon>Bacteria</taxon>
        <taxon>Bacillati</taxon>
        <taxon>Actinomycetota</taxon>
        <taxon>Actinomycetes</taxon>
        <taxon>Pseudonocardiales</taxon>
        <taxon>Pseudonocardiaceae</taxon>
        <taxon>Amycolatopsis</taxon>
    </lineage>
</organism>
<dbReference type="RefSeq" id="WP_344862376.1">
    <property type="nucleotide sequence ID" value="NZ_BAAAZN010000008.1"/>
</dbReference>
<dbReference type="Proteomes" id="UP001500689">
    <property type="component" value="Unassembled WGS sequence"/>
</dbReference>